<organism evidence="1">
    <name type="scientific">marine sediment metagenome</name>
    <dbReference type="NCBI Taxonomy" id="412755"/>
    <lineage>
        <taxon>unclassified sequences</taxon>
        <taxon>metagenomes</taxon>
        <taxon>ecological metagenomes</taxon>
    </lineage>
</organism>
<evidence type="ECO:0000313" key="1">
    <source>
        <dbReference type="EMBL" id="KKN95695.1"/>
    </source>
</evidence>
<reference evidence="1" key="1">
    <citation type="journal article" date="2015" name="Nature">
        <title>Complex archaea that bridge the gap between prokaryotes and eukaryotes.</title>
        <authorList>
            <person name="Spang A."/>
            <person name="Saw J.H."/>
            <person name="Jorgensen S.L."/>
            <person name="Zaremba-Niedzwiedzka K."/>
            <person name="Martijn J."/>
            <person name="Lind A.E."/>
            <person name="van Eijk R."/>
            <person name="Schleper C."/>
            <person name="Guy L."/>
            <person name="Ettema T.J."/>
        </authorList>
    </citation>
    <scope>NUCLEOTIDE SEQUENCE</scope>
</reference>
<name>A0A0F9URD0_9ZZZZ</name>
<dbReference type="EMBL" id="LAZR01000069">
    <property type="protein sequence ID" value="KKN95695.1"/>
    <property type="molecule type" value="Genomic_DNA"/>
</dbReference>
<gene>
    <name evidence="1" type="ORF">LCGC14_0175640</name>
</gene>
<proteinExistence type="predicted"/>
<accession>A0A0F9URD0</accession>
<comment type="caution">
    <text evidence="1">The sequence shown here is derived from an EMBL/GenBank/DDBJ whole genome shotgun (WGS) entry which is preliminary data.</text>
</comment>
<sequence length="51" mass="6004">MAHVINEPQIPTEHYTIGKMPKYPKMFIKCEKHNKYGIQLNQDLVQCIDCN</sequence>
<protein>
    <submittedName>
        <fullName evidence="1">Uncharacterized protein</fullName>
    </submittedName>
</protein>
<dbReference type="AlphaFoldDB" id="A0A0F9URD0"/>